<proteinExistence type="predicted"/>
<protein>
    <submittedName>
        <fullName evidence="2">Uncharacterized protein</fullName>
    </submittedName>
</protein>
<keyword evidence="1" id="KW-1133">Transmembrane helix</keyword>
<gene>
    <name evidence="2" type="ORF">GOODEAATRI_024635</name>
</gene>
<keyword evidence="1" id="KW-0812">Transmembrane</keyword>
<keyword evidence="1" id="KW-0472">Membrane</keyword>
<sequence length="107" mass="13040">MVQSPEQNTSFLKSNKTFRNLTRSTGQNQRELLLRKLWSQFVEKLLKVQFESFEGTAEAQQRGMWAESENAWMMQKNDNMRLFLINENYFTKTWFLVLMFYFLWHIL</sequence>
<dbReference type="EMBL" id="JAHRIO010042766">
    <property type="protein sequence ID" value="MEQ2172758.1"/>
    <property type="molecule type" value="Genomic_DNA"/>
</dbReference>
<accession>A0ABV0NN04</accession>
<evidence type="ECO:0000313" key="2">
    <source>
        <dbReference type="EMBL" id="MEQ2172758.1"/>
    </source>
</evidence>
<evidence type="ECO:0000256" key="1">
    <source>
        <dbReference type="SAM" id="Phobius"/>
    </source>
</evidence>
<comment type="caution">
    <text evidence="2">The sequence shown here is derived from an EMBL/GenBank/DDBJ whole genome shotgun (WGS) entry which is preliminary data.</text>
</comment>
<evidence type="ECO:0000313" key="3">
    <source>
        <dbReference type="Proteomes" id="UP001476798"/>
    </source>
</evidence>
<feature type="transmembrane region" description="Helical" evidence="1">
    <location>
        <begin position="89"/>
        <end position="106"/>
    </location>
</feature>
<organism evidence="2 3">
    <name type="scientific">Goodea atripinnis</name>
    <dbReference type="NCBI Taxonomy" id="208336"/>
    <lineage>
        <taxon>Eukaryota</taxon>
        <taxon>Metazoa</taxon>
        <taxon>Chordata</taxon>
        <taxon>Craniata</taxon>
        <taxon>Vertebrata</taxon>
        <taxon>Euteleostomi</taxon>
        <taxon>Actinopterygii</taxon>
        <taxon>Neopterygii</taxon>
        <taxon>Teleostei</taxon>
        <taxon>Neoteleostei</taxon>
        <taxon>Acanthomorphata</taxon>
        <taxon>Ovalentaria</taxon>
        <taxon>Atherinomorphae</taxon>
        <taxon>Cyprinodontiformes</taxon>
        <taxon>Goodeidae</taxon>
        <taxon>Goodea</taxon>
    </lineage>
</organism>
<reference evidence="2 3" key="1">
    <citation type="submission" date="2021-06" db="EMBL/GenBank/DDBJ databases">
        <authorList>
            <person name="Palmer J.M."/>
        </authorList>
    </citation>
    <scope>NUCLEOTIDE SEQUENCE [LARGE SCALE GENOMIC DNA]</scope>
    <source>
        <strain evidence="2 3">GA_2019</strain>
        <tissue evidence="2">Muscle</tissue>
    </source>
</reference>
<dbReference type="Proteomes" id="UP001476798">
    <property type="component" value="Unassembled WGS sequence"/>
</dbReference>
<keyword evidence="3" id="KW-1185">Reference proteome</keyword>
<name>A0ABV0NN04_9TELE</name>